<dbReference type="InterPro" id="IPR041268">
    <property type="entry name" value="HU-CCDC81_bac_2"/>
</dbReference>
<sequence length="401" mass="44449">MKDLNIYVEELLYKHPCVIIPKFGAFISNRKSAKLFEDKTFSPPKRELTFNASLNSNDGLLLKHISETSGVDYKLVEEYVNSTVESWKKALTRGENLSLKNIGLFRQTPEGKVSFEAFEDVNYLTDSFGMSPFVPHEINEMSNKKIAENQVSPTIDPVVPKPSIEPTVPENRDEAEDSEQQPVKKGKKRSFVKYTAVAVVGLILLTVGVITFFGEPLENNEEMMLAENQIEEKVQQKLSEATLNIPMSFSAIPVEVTKVDALKPKDNDVSQSSASQNVATSKPTNQNKTEVKTNKKETTPVATTTPKETTKKTNANSSAKVKKYQVIAGAFKEEKNANTKVAQLKKLGFKNAAVIGINAKGLYQVSYAGFDSMAEAEALKQQIKAEKDTKKLEGGWILTNE</sequence>
<feature type="domain" description="SPOR" evidence="4">
    <location>
        <begin position="318"/>
        <end position="399"/>
    </location>
</feature>
<dbReference type="InterPro" id="IPR036680">
    <property type="entry name" value="SPOR-like_sf"/>
</dbReference>
<feature type="compositionally biased region" description="Polar residues" evidence="2">
    <location>
        <begin position="269"/>
        <end position="283"/>
    </location>
</feature>
<feature type="region of interest" description="Disordered" evidence="2">
    <location>
        <begin position="150"/>
        <end position="186"/>
    </location>
</feature>
<dbReference type="GO" id="GO:0042834">
    <property type="term" value="F:peptidoglycan binding"/>
    <property type="evidence" value="ECO:0007669"/>
    <property type="project" value="InterPro"/>
</dbReference>
<reference evidence="6 8" key="2">
    <citation type="submission" date="2017-08" db="EMBL/GenBank/DDBJ databases">
        <title>Capnocytophaga canis 17-158 assembly.</title>
        <authorList>
            <person name="Gulvik C.A."/>
        </authorList>
    </citation>
    <scope>NUCLEOTIDE SEQUENCE [LARGE SCALE GENOMIC DNA]</scope>
    <source>
        <strain evidence="6 8">17-158</strain>
    </source>
</reference>
<evidence type="ECO:0000256" key="3">
    <source>
        <dbReference type="SAM" id="Phobius"/>
    </source>
</evidence>
<evidence type="ECO:0000256" key="2">
    <source>
        <dbReference type="SAM" id="MobiDB-lite"/>
    </source>
</evidence>
<dbReference type="EMBL" id="CDOL01000265">
    <property type="protein sequence ID" value="CEN54145.1"/>
    <property type="molecule type" value="Genomic_DNA"/>
</dbReference>
<organism evidence="5 7">
    <name type="scientific">Capnocytophaga canis</name>
    <dbReference type="NCBI Taxonomy" id="1848903"/>
    <lineage>
        <taxon>Bacteria</taxon>
        <taxon>Pseudomonadati</taxon>
        <taxon>Bacteroidota</taxon>
        <taxon>Flavobacteriia</taxon>
        <taxon>Flavobacteriales</taxon>
        <taxon>Flavobacteriaceae</taxon>
        <taxon>Capnocytophaga</taxon>
    </lineage>
</organism>
<keyword evidence="3" id="KW-0472">Membrane</keyword>
<dbReference type="OrthoDB" id="653949at2"/>
<dbReference type="SUPFAM" id="SSF110997">
    <property type="entry name" value="Sporulation related repeat"/>
    <property type="match status" value="1"/>
</dbReference>
<dbReference type="Gene3D" id="3.30.70.1070">
    <property type="entry name" value="Sporulation related repeat"/>
    <property type="match status" value="1"/>
</dbReference>
<keyword evidence="3" id="KW-0812">Transmembrane</keyword>
<protein>
    <submittedName>
        <fullName evidence="6">SPOR domain-containing protein</fullName>
    </submittedName>
    <submittedName>
        <fullName evidence="5">Sporulation domain protein</fullName>
    </submittedName>
</protein>
<dbReference type="AlphaFoldDB" id="A0A0B7I184"/>
<dbReference type="InterPro" id="IPR007730">
    <property type="entry name" value="SPOR-like_dom"/>
</dbReference>
<dbReference type="Proteomes" id="UP000038200">
    <property type="component" value="Unassembled WGS sequence"/>
</dbReference>
<evidence type="ECO:0000256" key="1">
    <source>
        <dbReference type="ARBA" id="ARBA00023125"/>
    </source>
</evidence>
<feature type="transmembrane region" description="Helical" evidence="3">
    <location>
        <begin position="194"/>
        <end position="214"/>
    </location>
</feature>
<dbReference type="SUPFAM" id="SSF47729">
    <property type="entry name" value="IHF-like DNA-binding proteins"/>
    <property type="match status" value="1"/>
</dbReference>
<gene>
    <name evidence="5" type="ORF">CCAND93_730014</name>
    <name evidence="6" type="ORF">CKY20_07995</name>
</gene>
<dbReference type="STRING" id="1848903.CCAND38_230055"/>
<evidence type="ECO:0000313" key="6">
    <source>
        <dbReference type="EMBL" id="RIY36072.1"/>
    </source>
</evidence>
<dbReference type="RefSeq" id="WP_042009491.1">
    <property type="nucleotide sequence ID" value="NZ_CDOH01000116.1"/>
</dbReference>
<feature type="compositionally biased region" description="Basic and acidic residues" evidence="2">
    <location>
        <begin position="289"/>
        <end position="298"/>
    </location>
</feature>
<dbReference type="InterPro" id="IPR040495">
    <property type="entry name" value="HU-CCDC81_bac_1"/>
</dbReference>
<evidence type="ECO:0000259" key="4">
    <source>
        <dbReference type="PROSITE" id="PS51724"/>
    </source>
</evidence>
<dbReference type="EMBL" id="NSDI01000007">
    <property type="protein sequence ID" value="RIY36072.1"/>
    <property type="molecule type" value="Genomic_DNA"/>
</dbReference>
<keyword evidence="3" id="KW-1133">Transmembrane helix</keyword>
<evidence type="ECO:0000313" key="7">
    <source>
        <dbReference type="Proteomes" id="UP000038200"/>
    </source>
</evidence>
<keyword evidence="1" id="KW-0238">DNA-binding</keyword>
<dbReference type="Pfam" id="PF18175">
    <property type="entry name" value="HU-CCDC81_bac_2"/>
    <property type="match status" value="1"/>
</dbReference>
<accession>A0A0B7I184</accession>
<dbReference type="PROSITE" id="PS51724">
    <property type="entry name" value="SPOR"/>
    <property type="match status" value="1"/>
</dbReference>
<evidence type="ECO:0000313" key="5">
    <source>
        <dbReference type="EMBL" id="CEN54145.1"/>
    </source>
</evidence>
<dbReference type="Pfam" id="PF18174">
    <property type="entry name" value="HU-CCDC81_bac_1"/>
    <property type="match status" value="1"/>
</dbReference>
<feature type="region of interest" description="Disordered" evidence="2">
    <location>
        <begin position="265"/>
        <end position="316"/>
    </location>
</feature>
<dbReference type="InterPro" id="IPR010992">
    <property type="entry name" value="IHF-like_DNA-bd_dom_sf"/>
</dbReference>
<feature type="compositionally biased region" description="Low complexity" evidence="2">
    <location>
        <begin position="299"/>
        <end position="315"/>
    </location>
</feature>
<proteinExistence type="predicted"/>
<dbReference type="Proteomes" id="UP000265497">
    <property type="component" value="Unassembled WGS sequence"/>
</dbReference>
<dbReference type="Pfam" id="PF05036">
    <property type="entry name" value="SPOR"/>
    <property type="match status" value="1"/>
</dbReference>
<dbReference type="GO" id="GO:0003677">
    <property type="term" value="F:DNA binding"/>
    <property type="evidence" value="ECO:0007669"/>
    <property type="project" value="UniProtKB-KW"/>
</dbReference>
<evidence type="ECO:0000313" key="8">
    <source>
        <dbReference type="Proteomes" id="UP000265497"/>
    </source>
</evidence>
<reference evidence="5 7" key="1">
    <citation type="submission" date="2015-01" db="EMBL/GenBank/DDBJ databases">
        <authorList>
            <person name="MANFREDI Pablo"/>
        </authorList>
    </citation>
    <scope>NUCLEOTIDE SEQUENCE [LARGE SCALE GENOMIC DNA]</scope>
    <source>
        <strain evidence="5 7">CcD93</strain>
    </source>
</reference>
<name>A0A0B7I184_9FLAO</name>